<evidence type="ECO:0000313" key="2">
    <source>
        <dbReference type="EMBL" id="MBE1611383.1"/>
    </source>
</evidence>
<dbReference type="RefSeq" id="WP_192754605.1">
    <property type="nucleotide sequence ID" value="NZ_BAABJL010000042.1"/>
</dbReference>
<dbReference type="EMBL" id="JADBEM010000001">
    <property type="protein sequence ID" value="MBE1611383.1"/>
    <property type="molecule type" value="Genomic_DNA"/>
</dbReference>
<protein>
    <submittedName>
        <fullName evidence="2">Uncharacterized protein</fullName>
    </submittedName>
</protein>
<name>A0A927N6Y5_9ACTN</name>
<proteinExistence type="predicted"/>
<evidence type="ECO:0000313" key="3">
    <source>
        <dbReference type="Proteomes" id="UP000638648"/>
    </source>
</evidence>
<organism evidence="2 3">
    <name type="scientific">Actinopolymorpha pittospori</name>
    <dbReference type="NCBI Taxonomy" id="648752"/>
    <lineage>
        <taxon>Bacteria</taxon>
        <taxon>Bacillati</taxon>
        <taxon>Actinomycetota</taxon>
        <taxon>Actinomycetes</taxon>
        <taxon>Propionibacteriales</taxon>
        <taxon>Actinopolymorphaceae</taxon>
        <taxon>Actinopolymorpha</taxon>
    </lineage>
</organism>
<evidence type="ECO:0000256" key="1">
    <source>
        <dbReference type="SAM" id="MobiDB-lite"/>
    </source>
</evidence>
<dbReference type="Proteomes" id="UP000638648">
    <property type="component" value="Unassembled WGS sequence"/>
</dbReference>
<keyword evidence="3" id="KW-1185">Reference proteome</keyword>
<reference evidence="2" key="1">
    <citation type="submission" date="2020-10" db="EMBL/GenBank/DDBJ databases">
        <title>Sequencing the genomes of 1000 actinobacteria strains.</title>
        <authorList>
            <person name="Klenk H.-P."/>
        </authorList>
    </citation>
    <scope>NUCLEOTIDE SEQUENCE</scope>
    <source>
        <strain evidence="2">DSM 45354</strain>
    </source>
</reference>
<feature type="region of interest" description="Disordered" evidence="1">
    <location>
        <begin position="19"/>
        <end position="51"/>
    </location>
</feature>
<comment type="caution">
    <text evidence="2">The sequence shown here is derived from an EMBL/GenBank/DDBJ whole genome shotgun (WGS) entry which is preliminary data.</text>
</comment>
<sequence length="51" mass="5460">MTEAQRLAYRAVQEALDRRDNGGRSILQVEPTGGSDARDAGKPTATRKSAS</sequence>
<gene>
    <name evidence="2" type="ORF">HEB94_008231</name>
</gene>
<dbReference type="AlphaFoldDB" id="A0A927N6Y5"/>
<accession>A0A927N6Y5</accession>